<reference evidence="1" key="1">
    <citation type="journal article" date="2014" name="Front. Microbiol.">
        <title>High frequency of phylogenetically diverse reductive dehalogenase-homologous genes in deep subseafloor sedimentary metagenomes.</title>
        <authorList>
            <person name="Kawai M."/>
            <person name="Futagami T."/>
            <person name="Toyoda A."/>
            <person name="Takaki Y."/>
            <person name="Nishi S."/>
            <person name="Hori S."/>
            <person name="Arai W."/>
            <person name="Tsubouchi T."/>
            <person name="Morono Y."/>
            <person name="Uchiyama I."/>
            <person name="Ito T."/>
            <person name="Fujiyama A."/>
            <person name="Inagaki F."/>
            <person name="Takami H."/>
        </authorList>
    </citation>
    <scope>NUCLEOTIDE SEQUENCE</scope>
    <source>
        <strain evidence="1">Expedition CK06-06</strain>
    </source>
</reference>
<protein>
    <recommendedName>
        <fullName evidence="2">Inosine/uridine-preferring nucleoside hydrolase domain-containing protein</fullName>
    </recommendedName>
</protein>
<gene>
    <name evidence="1" type="ORF">S01H1_73401</name>
</gene>
<name>X0WXL9_9ZZZZ</name>
<proteinExistence type="predicted"/>
<dbReference type="AlphaFoldDB" id="X0WXL9"/>
<dbReference type="GO" id="GO:0016799">
    <property type="term" value="F:hydrolase activity, hydrolyzing N-glycosyl compounds"/>
    <property type="evidence" value="ECO:0007669"/>
    <property type="project" value="InterPro"/>
</dbReference>
<dbReference type="Gene3D" id="3.90.245.10">
    <property type="entry name" value="Ribonucleoside hydrolase-like"/>
    <property type="match status" value="1"/>
</dbReference>
<dbReference type="SUPFAM" id="SSF53590">
    <property type="entry name" value="Nucleoside hydrolase"/>
    <property type="match status" value="1"/>
</dbReference>
<organism evidence="1">
    <name type="scientific">marine sediment metagenome</name>
    <dbReference type="NCBI Taxonomy" id="412755"/>
    <lineage>
        <taxon>unclassified sequences</taxon>
        <taxon>metagenomes</taxon>
        <taxon>ecological metagenomes</taxon>
    </lineage>
</organism>
<dbReference type="EMBL" id="BARS01049043">
    <property type="protein sequence ID" value="GAG29198.1"/>
    <property type="molecule type" value="Genomic_DNA"/>
</dbReference>
<evidence type="ECO:0008006" key="2">
    <source>
        <dbReference type="Google" id="ProtNLM"/>
    </source>
</evidence>
<accession>X0WXL9</accession>
<comment type="caution">
    <text evidence="1">The sequence shown here is derived from an EMBL/GenBank/DDBJ whole genome shotgun (WGS) entry which is preliminary data.</text>
</comment>
<dbReference type="InterPro" id="IPR036452">
    <property type="entry name" value="Ribo_hydro-like"/>
</dbReference>
<sequence>MTERVPVLLDTDIGNDIDDAVALAYLLRQPRC</sequence>
<feature type="non-terminal residue" evidence="1">
    <location>
        <position position="32"/>
    </location>
</feature>
<evidence type="ECO:0000313" key="1">
    <source>
        <dbReference type="EMBL" id="GAG29198.1"/>
    </source>
</evidence>